<accession>A0A6G0U674</accession>
<sequence>MSLLHTTERDNESQRHNAHSSSVWPRTAGLKPIDREPIKIQLRVDPTSNCDPRPSDTVRIPPKCSAIYLTCASYPVGCIEVSNWISLPSLPPPVIMLPSFNTQMENTDPSCTFRATFRILFYSPRPQMTTDPFESPDKMSPFCVNAKHVTYLGRSRVVSNIPLRLYRVPPASSVQKLMWPLPQVTIWFRSSGLRDLMTLFVLLPVPHRYVMIVSLVDGTQKTATVLSKTKHATATEATKYTISPVGNKYKLERQSFPLKKGYTQSSFSLDEGAVATLVMS</sequence>
<comment type="caution">
    <text evidence="2">The sequence shown here is derived from an EMBL/GenBank/DDBJ whole genome shotgun (WGS) entry which is preliminary data.</text>
</comment>
<keyword evidence="3" id="KW-1185">Reference proteome</keyword>
<reference evidence="2 3" key="1">
    <citation type="submission" date="2019-08" db="EMBL/GenBank/DDBJ databases">
        <title>The genome of the soybean aphid Biotype 1, its phylome, world population structure and adaptation to the North American continent.</title>
        <authorList>
            <person name="Giordano R."/>
            <person name="Donthu R.K."/>
            <person name="Hernandez A.G."/>
            <person name="Wright C.L."/>
            <person name="Zimin A.V."/>
        </authorList>
    </citation>
    <scope>NUCLEOTIDE SEQUENCE [LARGE SCALE GENOMIC DNA]</scope>
    <source>
        <tissue evidence="2">Whole aphids</tissue>
    </source>
</reference>
<evidence type="ECO:0000256" key="1">
    <source>
        <dbReference type="SAM" id="MobiDB-lite"/>
    </source>
</evidence>
<proteinExistence type="predicted"/>
<organism evidence="2 3">
    <name type="scientific">Aphis glycines</name>
    <name type="common">Soybean aphid</name>
    <dbReference type="NCBI Taxonomy" id="307491"/>
    <lineage>
        <taxon>Eukaryota</taxon>
        <taxon>Metazoa</taxon>
        <taxon>Ecdysozoa</taxon>
        <taxon>Arthropoda</taxon>
        <taxon>Hexapoda</taxon>
        <taxon>Insecta</taxon>
        <taxon>Pterygota</taxon>
        <taxon>Neoptera</taxon>
        <taxon>Paraneoptera</taxon>
        <taxon>Hemiptera</taxon>
        <taxon>Sternorrhyncha</taxon>
        <taxon>Aphidomorpha</taxon>
        <taxon>Aphidoidea</taxon>
        <taxon>Aphididae</taxon>
        <taxon>Aphidini</taxon>
        <taxon>Aphis</taxon>
        <taxon>Aphis</taxon>
    </lineage>
</organism>
<evidence type="ECO:0000313" key="2">
    <source>
        <dbReference type="EMBL" id="KAE9544574.1"/>
    </source>
</evidence>
<feature type="region of interest" description="Disordered" evidence="1">
    <location>
        <begin position="1"/>
        <end position="28"/>
    </location>
</feature>
<gene>
    <name evidence="2" type="ORF">AGLY_000115</name>
</gene>
<dbReference type="EMBL" id="VYZN01000001">
    <property type="protein sequence ID" value="KAE9544574.1"/>
    <property type="molecule type" value="Genomic_DNA"/>
</dbReference>
<dbReference type="Proteomes" id="UP000475862">
    <property type="component" value="Unassembled WGS sequence"/>
</dbReference>
<protein>
    <submittedName>
        <fullName evidence="2">Uncharacterized protein</fullName>
    </submittedName>
</protein>
<name>A0A6G0U674_APHGL</name>
<evidence type="ECO:0000313" key="3">
    <source>
        <dbReference type="Proteomes" id="UP000475862"/>
    </source>
</evidence>
<dbReference type="AlphaFoldDB" id="A0A6G0U674"/>
<feature type="compositionally biased region" description="Basic and acidic residues" evidence="1">
    <location>
        <begin position="1"/>
        <end position="15"/>
    </location>
</feature>